<dbReference type="GO" id="GO:0016705">
    <property type="term" value="F:oxidoreductase activity, acting on paired donors, with incorporation or reduction of molecular oxygen"/>
    <property type="evidence" value="ECO:0007669"/>
    <property type="project" value="InterPro"/>
</dbReference>
<keyword evidence="7" id="KW-1133">Transmembrane helix</keyword>
<dbReference type="InterPro" id="IPR017972">
    <property type="entry name" value="Cyt_P450_CS"/>
</dbReference>
<dbReference type="Pfam" id="PF00067">
    <property type="entry name" value="p450"/>
    <property type="match status" value="1"/>
</dbReference>
<dbReference type="EMBL" id="KZ613972">
    <property type="protein sequence ID" value="PMD29718.1"/>
    <property type="molecule type" value="Genomic_DNA"/>
</dbReference>
<evidence type="ECO:0000313" key="9">
    <source>
        <dbReference type="Proteomes" id="UP000235786"/>
    </source>
</evidence>
<dbReference type="InterPro" id="IPR036396">
    <property type="entry name" value="Cyt_P450_sf"/>
</dbReference>
<keyword evidence="3 5" id="KW-0479">Metal-binding</keyword>
<proteinExistence type="inferred from homology"/>
<evidence type="ECO:0000256" key="5">
    <source>
        <dbReference type="PIRSR" id="PIRSR602401-1"/>
    </source>
</evidence>
<feature type="binding site" description="axial binding residue" evidence="5">
    <location>
        <position position="451"/>
    </location>
    <ligand>
        <name>heme</name>
        <dbReference type="ChEBI" id="CHEBI:30413"/>
    </ligand>
    <ligandPart>
        <name>Fe</name>
        <dbReference type="ChEBI" id="CHEBI:18248"/>
    </ligandPart>
</feature>
<gene>
    <name evidence="8" type="ORF">L207DRAFT_444960</name>
</gene>
<dbReference type="Gene3D" id="1.10.630.10">
    <property type="entry name" value="Cytochrome P450"/>
    <property type="match status" value="1"/>
</dbReference>
<organism evidence="8 9">
    <name type="scientific">Hyaloscypha variabilis (strain UAMH 11265 / GT02V1 / F)</name>
    <name type="common">Meliniomyces variabilis</name>
    <dbReference type="NCBI Taxonomy" id="1149755"/>
    <lineage>
        <taxon>Eukaryota</taxon>
        <taxon>Fungi</taxon>
        <taxon>Dikarya</taxon>
        <taxon>Ascomycota</taxon>
        <taxon>Pezizomycotina</taxon>
        <taxon>Leotiomycetes</taxon>
        <taxon>Helotiales</taxon>
        <taxon>Hyaloscyphaceae</taxon>
        <taxon>Hyaloscypha</taxon>
        <taxon>Hyaloscypha variabilis</taxon>
    </lineage>
</organism>
<dbReference type="InterPro" id="IPR050121">
    <property type="entry name" value="Cytochrome_P450_monoxygenase"/>
</dbReference>
<dbReference type="PRINTS" id="PR00463">
    <property type="entry name" value="EP450I"/>
</dbReference>
<keyword evidence="4 5" id="KW-0408">Iron</keyword>
<accession>A0A2J6QTX5</accession>
<dbReference type="CDD" id="cd11060">
    <property type="entry name" value="CYP57A1-like"/>
    <property type="match status" value="1"/>
</dbReference>
<dbReference type="SUPFAM" id="SSF48264">
    <property type="entry name" value="Cytochrome P450"/>
    <property type="match status" value="1"/>
</dbReference>
<dbReference type="STRING" id="1149755.A0A2J6QTX5"/>
<evidence type="ECO:0000313" key="8">
    <source>
        <dbReference type="EMBL" id="PMD29718.1"/>
    </source>
</evidence>
<keyword evidence="9" id="KW-1185">Reference proteome</keyword>
<dbReference type="PANTHER" id="PTHR24305:SF232">
    <property type="entry name" value="P450, PUTATIVE (EUROFUNG)-RELATED"/>
    <property type="match status" value="1"/>
</dbReference>
<name>A0A2J6QTX5_HYAVF</name>
<dbReference type="InterPro" id="IPR002401">
    <property type="entry name" value="Cyt_P450_E_grp-I"/>
</dbReference>
<dbReference type="GO" id="GO:0005506">
    <property type="term" value="F:iron ion binding"/>
    <property type="evidence" value="ECO:0007669"/>
    <property type="project" value="InterPro"/>
</dbReference>
<evidence type="ECO:0000256" key="7">
    <source>
        <dbReference type="SAM" id="Phobius"/>
    </source>
</evidence>
<dbReference type="AlphaFoldDB" id="A0A2J6QTX5"/>
<evidence type="ECO:0000256" key="3">
    <source>
        <dbReference type="ARBA" id="ARBA00022723"/>
    </source>
</evidence>
<dbReference type="PROSITE" id="PS00086">
    <property type="entry name" value="CYTOCHROME_P450"/>
    <property type="match status" value="1"/>
</dbReference>
<evidence type="ECO:0000256" key="1">
    <source>
        <dbReference type="ARBA" id="ARBA00001971"/>
    </source>
</evidence>
<evidence type="ECO:0000256" key="4">
    <source>
        <dbReference type="ARBA" id="ARBA00023004"/>
    </source>
</evidence>
<dbReference type="Proteomes" id="UP000235786">
    <property type="component" value="Unassembled WGS sequence"/>
</dbReference>
<protein>
    <submittedName>
        <fullName evidence="8">Cytochrome P450</fullName>
    </submittedName>
</protein>
<dbReference type="PRINTS" id="PR00385">
    <property type="entry name" value="P450"/>
</dbReference>
<dbReference type="GO" id="GO:0004497">
    <property type="term" value="F:monooxygenase activity"/>
    <property type="evidence" value="ECO:0007669"/>
    <property type="project" value="UniProtKB-KW"/>
</dbReference>
<evidence type="ECO:0000256" key="2">
    <source>
        <dbReference type="ARBA" id="ARBA00010617"/>
    </source>
</evidence>
<comment type="cofactor">
    <cofactor evidence="1 5">
        <name>heme</name>
        <dbReference type="ChEBI" id="CHEBI:30413"/>
    </cofactor>
</comment>
<feature type="transmembrane region" description="Helical" evidence="7">
    <location>
        <begin position="6"/>
        <end position="26"/>
    </location>
</feature>
<sequence>MFDTSPWTYFLLSIGVLTVYWSISILRGAYRSDLTSLPGPKWAPFTALYRVYRLWSGQAPAVYLDLHEQYGPIVRTGPNTISIADPATIPTLYGISSNFLKSKFYITMSPRHEGEIMDSMFTTRDPARHKALKRPVAGKFSMTSIRTMEPLVNQCSEIFIQAMKDLEGQKVDLSTWLQWYAFDVIGMITFNKRFGFMEERKDILEMISSLEFALRYAGLVGQVPVLHPWLAGNPLVSGFMEKVVGLPNPLRAFVEFTQECIDEYDRNEKEKETADFLTFLRIEEKKNKENMPHRDLINHLSNNLLAGSDTTAISLRAILYYLVKTPTSYKRLQEEIDAADRAGKLSEFVSYGESLELEYLQVVMKEAMRVHPGVSYPLERLVPEGGADLCGQKLREGTVVGINPVVIHHNKEIFGDDAAVFRPERWLDVNEEQLKLMDRTLLTFGTGARSCIGKNISLMEMGKFVPQILRQFDLFWASDKPDWTVHTYWFARQSDFVVKFQTRKR</sequence>
<keyword evidence="6" id="KW-0560">Oxidoreductase</keyword>
<keyword evidence="6" id="KW-0503">Monooxygenase</keyword>
<keyword evidence="7" id="KW-0472">Membrane</keyword>
<dbReference type="FunFam" id="1.10.630.10:FF:000050">
    <property type="entry name" value="Cytochrome P450 monooxygenase"/>
    <property type="match status" value="1"/>
</dbReference>
<keyword evidence="7" id="KW-0812">Transmembrane</keyword>
<dbReference type="OrthoDB" id="3934656at2759"/>
<keyword evidence="5 6" id="KW-0349">Heme</keyword>
<dbReference type="PANTHER" id="PTHR24305">
    <property type="entry name" value="CYTOCHROME P450"/>
    <property type="match status" value="1"/>
</dbReference>
<comment type="similarity">
    <text evidence="2 6">Belongs to the cytochrome P450 family.</text>
</comment>
<dbReference type="GO" id="GO:0020037">
    <property type="term" value="F:heme binding"/>
    <property type="evidence" value="ECO:0007669"/>
    <property type="project" value="InterPro"/>
</dbReference>
<reference evidence="8 9" key="1">
    <citation type="submission" date="2016-04" db="EMBL/GenBank/DDBJ databases">
        <title>A degradative enzymes factory behind the ericoid mycorrhizal symbiosis.</title>
        <authorList>
            <consortium name="DOE Joint Genome Institute"/>
            <person name="Martino E."/>
            <person name="Morin E."/>
            <person name="Grelet G."/>
            <person name="Kuo A."/>
            <person name="Kohler A."/>
            <person name="Daghino S."/>
            <person name="Barry K."/>
            <person name="Choi C."/>
            <person name="Cichocki N."/>
            <person name="Clum A."/>
            <person name="Copeland A."/>
            <person name="Hainaut M."/>
            <person name="Haridas S."/>
            <person name="Labutti K."/>
            <person name="Lindquist E."/>
            <person name="Lipzen A."/>
            <person name="Khouja H.-R."/>
            <person name="Murat C."/>
            <person name="Ohm R."/>
            <person name="Olson A."/>
            <person name="Spatafora J."/>
            <person name="Veneault-Fourrey C."/>
            <person name="Henrissat B."/>
            <person name="Grigoriev I."/>
            <person name="Martin F."/>
            <person name="Perotto S."/>
        </authorList>
    </citation>
    <scope>NUCLEOTIDE SEQUENCE [LARGE SCALE GENOMIC DNA]</scope>
    <source>
        <strain evidence="8 9">F</strain>
    </source>
</reference>
<dbReference type="InterPro" id="IPR001128">
    <property type="entry name" value="Cyt_P450"/>
</dbReference>
<evidence type="ECO:0000256" key="6">
    <source>
        <dbReference type="RuleBase" id="RU000461"/>
    </source>
</evidence>